<name>A0A0A9FQ78_ARUDO</name>
<sequence>MPVVCSQVQIKDRKLVQSVVVSIVEVCTNEVLVSGHQGSHGVAIPRAIWKGADIIIAPC</sequence>
<reference evidence="1" key="1">
    <citation type="submission" date="2014-09" db="EMBL/GenBank/DDBJ databases">
        <authorList>
            <person name="Magalhaes I.L.F."/>
            <person name="Oliveira U."/>
            <person name="Santos F.R."/>
            <person name="Vidigal T.H.D.A."/>
            <person name="Brescovit A.D."/>
            <person name="Santos A.J."/>
        </authorList>
    </citation>
    <scope>NUCLEOTIDE SEQUENCE</scope>
    <source>
        <tissue evidence="1">Shoot tissue taken approximately 20 cm above the soil surface</tissue>
    </source>
</reference>
<dbReference type="EMBL" id="GBRH01183444">
    <property type="protein sequence ID" value="JAE14452.1"/>
    <property type="molecule type" value="Transcribed_RNA"/>
</dbReference>
<protein>
    <submittedName>
        <fullName evidence="1">Uncharacterized protein</fullName>
    </submittedName>
</protein>
<evidence type="ECO:0000313" key="1">
    <source>
        <dbReference type="EMBL" id="JAE14452.1"/>
    </source>
</evidence>
<organism evidence="1">
    <name type="scientific">Arundo donax</name>
    <name type="common">Giant reed</name>
    <name type="synonym">Donax arundinaceus</name>
    <dbReference type="NCBI Taxonomy" id="35708"/>
    <lineage>
        <taxon>Eukaryota</taxon>
        <taxon>Viridiplantae</taxon>
        <taxon>Streptophyta</taxon>
        <taxon>Embryophyta</taxon>
        <taxon>Tracheophyta</taxon>
        <taxon>Spermatophyta</taxon>
        <taxon>Magnoliopsida</taxon>
        <taxon>Liliopsida</taxon>
        <taxon>Poales</taxon>
        <taxon>Poaceae</taxon>
        <taxon>PACMAD clade</taxon>
        <taxon>Arundinoideae</taxon>
        <taxon>Arundineae</taxon>
        <taxon>Arundo</taxon>
    </lineage>
</organism>
<accession>A0A0A9FQ78</accession>
<reference evidence="1" key="2">
    <citation type="journal article" date="2015" name="Data Brief">
        <title>Shoot transcriptome of the giant reed, Arundo donax.</title>
        <authorList>
            <person name="Barrero R.A."/>
            <person name="Guerrero F.D."/>
            <person name="Moolhuijzen P."/>
            <person name="Goolsby J.A."/>
            <person name="Tidwell J."/>
            <person name="Bellgard S.E."/>
            <person name="Bellgard M.I."/>
        </authorList>
    </citation>
    <scope>NUCLEOTIDE SEQUENCE</scope>
    <source>
        <tissue evidence="1">Shoot tissue taken approximately 20 cm above the soil surface</tissue>
    </source>
</reference>
<dbReference type="AlphaFoldDB" id="A0A0A9FQ78"/>
<proteinExistence type="predicted"/>